<protein>
    <recommendedName>
        <fullName evidence="3">histidine kinase</fullName>
        <ecNumber evidence="3">2.7.13.3</ecNumber>
    </recommendedName>
</protein>
<evidence type="ECO:0000256" key="7">
    <source>
        <dbReference type="ARBA" id="ARBA00022692"/>
    </source>
</evidence>
<evidence type="ECO:0000256" key="15">
    <source>
        <dbReference type="SAM" id="Phobius"/>
    </source>
</evidence>
<evidence type="ECO:0000313" key="18">
    <source>
        <dbReference type="Proteomes" id="UP000254879"/>
    </source>
</evidence>
<keyword evidence="12" id="KW-0902">Two-component regulatory system</keyword>
<dbReference type="FunFam" id="1.10.287.130:FF:000008">
    <property type="entry name" value="Two-component sensor histidine kinase"/>
    <property type="match status" value="1"/>
</dbReference>
<proteinExistence type="predicted"/>
<feature type="transmembrane region" description="Helical" evidence="15">
    <location>
        <begin position="28"/>
        <end position="46"/>
    </location>
</feature>
<feature type="transmembrane region" description="Helical" evidence="15">
    <location>
        <begin position="86"/>
        <end position="108"/>
    </location>
</feature>
<dbReference type="InterPro" id="IPR004358">
    <property type="entry name" value="Sig_transdc_His_kin-like_C"/>
</dbReference>
<dbReference type="PRINTS" id="PR00344">
    <property type="entry name" value="BCTRLSENSOR"/>
</dbReference>
<dbReference type="PROSITE" id="PS50109">
    <property type="entry name" value="HIS_KIN"/>
    <property type="match status" value="1"/>
</dbReference>
<keyword evidence="5" id="KW-0597">Phosphoprotein</keyword>
<keyword evidence="13 15" id="KW-0472">Membrane</keyword>
<feature type="coiled-coil region" evidence="14">
    <location>
        <begin position="135"/>
        <end position="172"/>
    </location>
</feature>
<dbReference type="Gene3D" id="3.30.565.10">
    <property type="entry name" value="Histidine kinase-like ATPase, C-terminal domain"/>
    <property type="match status" value="1"/>
</dbReference>
<evidence type="ECO:0000256" key="10">
    <source>
        <dbReference type="ARBA" id="ARBA00022840"/>
    </source>
</evidence>
<dbReference type="Gene3D" id="1.10.287.130">
    <property type="match status" value="1"/>
</dbReference>
<dbReference type="Pfam" id="PF00512">
    <property type="entry name" value="HisKA"/>
    <property type="match status" value="1"/>
</dbReference>
<dbReference type="InterPro" id="IPR005467">
    <property type="entry name" value="His_kinase_dom"/>
</dbReference>
<evidence type="ECO:0000256" key="12">
    <source>
        <dbReference type="ARBA" id="ARBA00023012"/>
    </source>
</evidence>
<dbReference type="EC" id="2.7.13.3" evidence="3"/>
<dbReference type="GO" id="GO:0005886">
    <property type="term" value="C:plasma membrane"/>
    <property type="evidence" value="ECO:0007669"/>
    <property type="project" value="UniProtKB-SubCell"/>
</dbReference>
<keyword evidence="11 15" id="KW-1133">Transmembrane helix</keyword>
<feature type="domain" description="Histidine kinase" evidence="16">
    <location>
        <begin position="176"/>
        <end position="389"/>
    </location>
</feature>
<gene>
    <name evidence="17" type="primary">yycG_1</name>
    <name evidence="17" type="ORF">NCTC10815_01627</name>
</gene>
<dbReference type="InterPro" id="IPR036890">
    <property type="entry name" value="HATPase_C_sf"/>
</dbReference>
<dbReference type="PANTHER" id="PTHR45528:SF1">
    <property type="entry name" value="SENSOR HISTIDINE KINASE CPXA"/>
    <property type="match status" value="1"/>
</dbReference>
<dbReference type="CDD" id="cd00082">
    <property type="entry name" value="HisKA"/>
    <property type="match status" value="1"/>
</dbReference>
<evidence type="ECO:0000256" key="8">
    <source>
        <dbReference type="ARBA" id="ARBA00022741"/>
    </source>
</evidence>
<evidence type="ECO:0000256" key="2">
    <source>
        <dbReference type="ARBA" id="ARBA00004651"/>
    </source>
</evidence>
<sequence length="402" mass="47017">MLSRPSGEWAIKLNFKKIFLHVSRVMNIWQVAFFAVLSWIFALFLLRTMYLWLVAIRDDSIVLKGLSDSFVRLFGKTKYTQLRESIGFGITKYIVVLLLATLIFYLFYRFCRHQIFKKQLRTINFALREDRPVDTASYVKDIQELEENIENMRKRQRVLMEQESQAQKAKNDLITNVSHDLRTPLTSILGYLSFIHEDRYRDEIELRYYTELVYGKAKHLHKLIDDLFSYTRLESTEYPLKHDTLDMNELLSQLVLEFEAQAAERKIKINESYQLDKLIVTGDGNQIMRLFENLFSNALRYGENELEIVARKEEEMAVVEVSNYGEEIPAIDLPYLFDRFYKVDKNRTTTGTGLGLAIAKSIVEKHGGIVTAESKNHKTTFIVKLPLAEHQSRKNCSYSINS</sequence>
<dbReference type="PANTHER" id="PTHR45528">
    <property type="entry name" value="SENSOR HISTIDINE KINASE CPXA"/>
    <property type="match status" value="1"/>
</dbReference>
<keyword evidence="9 17" id="KW-0418">Kinase</keyword>
<evidence type="ECO:0000256" key="13">
    <source>
        <dbReference type="ARBA" id="ARBA00023136"/>
    </source>
</evidence>
<evidence type="ECO:0000256" key="5">
    <source>
        <dbReference type="ARBA" id="ARBA00022553"/>
    </source>
</evidence>
<keyword evidence="7 15" id="KW-0812">Transmembrane</keyword>
<dbReference type="InterPro" id="IPR050398">
    <property type="entry name" value="HssS/ArlS-like"/>
</dbReference>
<dbReference type="FunFam" id="3.30.565.10:FF:000013">
    <property type="entry name" value="Two-component sensor histidine kinase"/>
    <property type="match status" value="1"/>
</dbReference>
<evidence type="ECO:0000256" key="14">
    <source>
        <dbReference type="SAM" id="Coils"/>
    </source>
</evidence>
<keyword evidence="10" id="KW-0067">ATP-binding</keyword>
<comment type="catalytic activity">
    <reaction evidence="1">
        <text>ATP + protein L-histidine = ADP + protein N-phospho-L-histidine.</text>
        <dbReference type="EC" id="2.7.13.3"/>
    </reaction>
</comment>
<dbReference type="InterPro" id="IPR003594">
    <property type="entry name" value="HATPase_dom"/>
</dbReference>
<dbReference type="SMART" id="SM00388">
    <property type="entry name" value="HisKA"/>
    <property type="match status" value="1"/>
</dbReference>
<dbReference type="SMART" id="SM00387">
    <property type="entry name" value="HATPase_c"/>
    <property type="match status" value="1"/>
</dbReference>
<name>A0A378MD58_LISGR</name>
<evidence type="ECO:0000256" key="9">
    <source>
        <dbReference type="ARBA" id="ARBA00022777"/>
    </source>
</evidence>
<dbReference type="SUPFAM" id="SSF47384">
    <property type="entry name" value="Homodimeric domain of signal transducing histidine kinase"/>
    <property type="match status" value="1"/>
</dbReference>
<dbReference type="GO" id="GO:0000155">
    <property type="term" value="F:phosphorelay sensor kinase activity"/>
    <property type="evidence" value="ECO:0007669"/>
    <property type="project" value="InterPro"/>
</dbReference>
<keyword evidence="14" id="KW-0175">Coiled coil</keyword>
<comment type="subcellular location">
    <subcellularLocation>
        <location evidence="2">Cell membrane</location>
        <topology evidence="2">Multi-pass membrane protein</topology>
    </subcellularLocation>
</comment>
<evidence type="ECO:0000256" key="3">
    <source>
        <dbReference type="ARBA" id="ARBA00012438"/>
    </source>
</evidence>
<keyword evidence="6 17" id="KW-0808">Transferase</keyword>
<dbReference type="CDD" id="cd00075">
    <property type="entry name" value="HATPase"/>
    <property type="match status" value="1"/>
</dbReference>
<evidence type="ECO:0000259" key="16">
    <source>
        <dbReference type="PROSITE" id="PS50109"/>
    </source>
</evidence>
<evidence type="ECO:0000256" key="1">
    <source>
        <dbReference type="ARBA" id="ARBA00000085"/>
    </source>
</evidence>
<reference evidence="17 18" key="1">
    <citation type="submission" date="2018-06" db="EMBL/GenBank/DDBJ databases">
        <authorList>
            <consortium name="Pathogen Informatics"/>
            <person name="Doyle S."/>
        </authorList>
    </citation>
    <scope>NUCLEOTIDE SEQUENCE [LARGE SCALE GENOMIC DNA]</scope>
    <source>
        <strain evidence="18">NCTC 10815</strain>
    </source>
</reference>
<dbReference type="Pfam" id="PF02518">
    <property type="entry name" value="HATPase_c"/>
    <property type="match status" value="1"/>
</dbReference>
<dbReference type="Proteomes" id="UP000254879">
    <property type="component" value="Unassembled WGS sequence"/>
</dbReference>
<keyword evidence="4" id="KW-1003">Cell membrane</keyword>
<evidence type="ECO:0000256" key="6">
    <source>
        <dbReference type="ARBA" id="ARBA00022679"/>
    </source>
</evidence>
<evidence type="ECO:0000256" key="11">
    <source>
        <dbReference type="ARBA" id="ARBA00022989"/>
    </source>
</evidence>
<dbReference type="AlphaFoldDB" id="A0A378MD58"/>
<accession>A0A378MD58</accession>
<dbReference type="SUPFAM" id="SSF55874">
    <property type="entry name" value="ATPase domain of HSP90 chaperone/DNA topoisomerase II/histidine kinase"/>
    <property type="match status" value="1"/>
</dbReference>
<evidence type="ECO:0000256" key="4">
    <source>
        <dbReference type="ARBA" id="ARBA00022475"/>
    </source>
</evidence>
<dbReference type="GO" id="GO:0005524">
    <property type="term" value="F:ATP binding"/>
    <property type="evidence" value="ECO:0007669"/>
    <property type="project" value="UniProtKB-KW"/>
</dbReference>
<evidence type="ECO:0000313" key="17">
    <source>
        <dbReference type="EMBL" id="STY44287.1"/>
    </source>
</evidence>
<dbReference type="EMBL" id="UGPG01000001">
    <property type="protein sequence ID" value="STY44287.1"/>
    <property type="molecule type" value="Genomic_DNA"/>
</dbReference>
<organism evidence="17 18">
    <name type="scientific">Listeria grayi</name>
    <name type="common">Listeria murrayi</name>
    <dbReference type="NCBI Taxonomy" id="1641"/>
    <lineage>
        <taxon>Bacteria</taxon>
        <taxon>Bacillati</taxon>
        <taxon>Bacillota</taxon>
        <taxon>Bacilli</taxon>
        <taxon>Bacillales</taxon>
        <taxon>Listeriaceae</taxon>
        <taxon>Listeria</taxon>
    </lineage>
</organism>
<keyword evidence="8" id="KW-0547">Nucleotide-binding</keyword>
<dbReference type="InterPro" id="IPR036097">
    <property type="entry name" value="HisK_dim/P_sf"/>
</dbReference>
<dbReference type="InterPro" id="IPR003661">
    <property type="entry name" value="HisK_dim/P_dom"/>
</dbReference>